<feature type="region of interest" description="Disordered" evidence="1">
    <location>
        <begin position="178"/>
        <end position="223"/>
    </location>
</feature>
<feature type="region of interest" description="Disordered" evidence="1">
    <location>
        <begin position="115"/>
        <end position="161"/>
    </location>
</feature>
<organism evidence="2">
    <name type="scientific">Bodo saltans</name>
    <name type="common">Flagellated protozoan</name>
    <dbReference type="NCBI Taxonomy" id="75058"/>
    <lineage>
        <taxon>Eukaryota</taxon>
        <taxon>Discoba</taxon>
        <taxon>Euglenozoa</taxon>
        <taxon>Kinetoplastea</taxon>
        <taxon>Metakinetoplastina</taxon>
        <taxon>Eubodonida</taxon>
        <taxon>Bodonidae</taxon>
        <taxon>Bodo</taxon>
    </lineage>
</organism>
<feature type="compositionally biased region" description="Low complexity" evidence="1">
    <location>
        <begin position="142"/>
        <end position="152"/>
    </location>
</feature>
<feature type="region of interest" description="Disordered" evidence="1">
    <location>
        <begin position="361"/>
        <end position="449"/>
    </location>
</feature>
<accession>B6DTE0</accession>
<feature type="region of interest" description="Disordered" evidence="1">
    <location>
        <begin position="72"/>
        <end position="91"/>
    </location>
</feature>
<dbReference type="VEuPathDB" id="TriTrypDB:BSAL_15585"/>
<dbReference type="AlphaFoldDB" id="B6DTE0"/>
<feature type="compositionally biased region" description="Basic and acidic residues" evidence="1">
    <location>
        <begin position="266"/>
        <end position="280"/>
    </location>
</feature>
<feature type="compositionally biased region" description="Basic and acidic residues" evidence="1">
    <location>
        <begin position="417"/>
        <end position="443"/>
    </location>
</feature>
<reference evidence="2" key="1">
    <citation type="submission" date="2008-08" db="EMBL/GenBank/DDBJ databases">
        <title>Insights into the genome sequence of a free-living kinetoplastid: Bodo saltans (Kinetoplastida: Euglenozoa).</title>
        <authorList>
            <person name="Jackson A.P."/>
            <person name="Quail M.A."/>
            <person name="Berriman M."/>
        </authorList>
    </citation>
    <scope>NUCLEOTIDE SEQUENCE</scope>
    <source>
        <strain evidence="2">Lake Konstanz</strain>
    </source>
</reference>
<feature type="compositionally biased region" description="Basic residues" evidence="1">
    <location>
        <begin position="198"/>
        <end position="212"/>
    </location>
</feature>
<evidence type="ECO:0000256" key="1">
    <source>
        <dbReference type="SAM" id="MobiDB-lite"/>
    </source>
</evidence>
<proteinExistence type="predicted"/>
<dbReference type="EMBL" id="FJ168552">
    <property type="protein sequence ID" value="ACI15992.1"/>
    <property type="molecule type" value="Genomic_DNA"/>
</dbReference>
<protein>
    <submittedName>
        <fullName evidence="2">Uncharacterized protein</fullName>
    </submittedName>
</protein>
<evidence type="ECO:0000313" key="2">
    <source>
        <dbReference type="EMBL" id="ACI15992.1"/>
    </source>
</evidence>
<feature type="region of interest" description="Disordered" evidence="1">
    <location>
        <begin position="266"/>
        <end position="308"/>
    </location>
</feature>
<sequence>MSSAAAAMARRLDWAQRMVNQDDPSARGALERELFATVVESDEQVLNMFTAWERRSIPPHPLAELETAITHRRSGGKRQDEGSPKHSSSAAAQLANIGVKSIDEQLAKALELIRTASSSRSRSDEIDAGGEEEGSSRRSPTDGNNLSGNLSGDGHGSGDEGLVRRPAAVKLSTHTLVPSVYTEEDHRKKSPVAGGGGKGRRSRSPRSPRLRRVPSPESTMWMSQTETTFTAVGRRRGPRDYRPLHPIEFGGVLEILREDNEIRATTANEREDPSNEKDHVTPNAQGHPKSIASPHSRQESADTASNAQQRNNLAATPTGEIPSFPSPHLLRLARLAVRHYPLKSDFSLERVDYFAHHNSSADHHHASLPQQHGEVPPRMSGGQLTPPAGSSPTILLEGGRTEPGWLEESSPLASLRGQEHPDVLHQDDEQHRRDEIQTPDTKHATKSQGVPVDISVGGLQRIIARVSDQLRQRELQRHRAAQRTSLSPRRAHQDKAFR</sequence>
<name>B6DTE0_BODSA</name>
<feature type="region of interest" description="Disordered" evidence="1">
    <location>
        <begin position="470"/>
        <end position="498"/>
    </location>
</feature>